<feature type="chain" id="PRO_5042225370" evidence="2">
    <location>
        <begin position="27"/>
        <end position="198"/>
    </location>
</feature>
<evidence type="ECO:0000313" key="3">
    <source>
        <dbReference type="EMBL" id="WFC97065.1"/>
    </source>
</evidence>
<feature type="compositionally biased region" description="Low complexity" evidence="1">
    <location>
        <begin position="64"/>
        <end position="74"/>
    </location>
</feature>
<evidence type="ECO:0000256" key="1">
    <source>
        <dbReference type="SAM" id="MobiDB-lite"/>
    </source>
</evidence>
<sequence>MFLLVAAVAALLVFIVSVVMMRRKRAQPQQAQQATAGRPTHSTQVWPAMTPGYGYAADQPYMTTMPMRPTSTSYANQPPPGPPPEDSYKPELFSGLPAEAPPSYVEVQAASSSVQAPEPAYPNGHRSVAHFAADGPAAVAETETGAESAAGPAAGPAAEPGPATTAPATTETVASTETTAAEAPTHAGPDAPPHATHR</sequence>
<evidence type="ECO:0000313" key="4">
    <source>
        <dbReference type="Proteomes" id="UP001216638"/>
    </source>
</evidence>
<feature type="signal peptide" evidence="2">
    <location>
        <begin position="1"/>
        <end position="26"/>
    </location>
</feature>
<feature type="compositionally biased region" description="Low complexity" evidence="1">
    <location>
        <begin position="135"/>
        <end position="185"/>
    </location>
</feature>
<name>A0AAF0IRD5_9BASI</name>
<reference evidence="3" key="1">
    <citation type="submission" date="2023-03" db="EMBL/GenBank/DDBJ databases">
        <title>Mating type loci evolution in Malassezia.</title>
        <authorList>
            <person name="Coelho M.A."/>
        </authorList>
    </citation>
    <scope>NUCLEOTIDE SEQUENCE</scope>
    <source>
        <strain evidence="3">CBS 14135</strain>
    </source>
</reference>
<feature type="region of interest" description="Disordered" evidence="1">
    <location>
        <begin position="64"/>
        <end position="198"/>
    </location>
</feature>
<evidence type="ECO:0000256" key="2">
    <source>
        <dbReference type="SAM" id="SignalP"/>
    </source>
</evidence>
<accession>A0AAF0IRD5</accession>
<protein>
    <submittedName>
        <fullName evidence="3">Uncharacterized protein</fullName>
    </submittedName>
</protein>
<keyword evidence="4" id="KW-1185">Reference proteome</keyword>
<dbReference type="Proteomes" id="UP001216638">
    <property type="component" value="Chromosome 6"/>
</dbReference>
<proteinExistence type="predicted"/>
<keyword evidence="2" id="KW-0732">Signal</keyword>
<dbReference type="AlphaFoldDB" id="A0AAF0IRD5"/>
<organism evidence="3 4">
    <name type="scientific">Malassezia brasiliensis</name>
    <dbReference type="NCBI Taxonomy" id="1821822"/>
    <lineage>
        <taxon>Eukaryota</taxon>
        <taxon>Fungi</taxon>
        <taxon>Dikarya</taxon>
        <taxon>Basidiomycota</taxon>
        <taxon>Ustilaginomycotina</taxon>
        <taxon>Malasseziomycetes</taxon>
        <taxon>Malasseziales</taxon>
        <taxon>Malasseziaceae</taxon>
        <taxon>Malassezia</taxon>
    </lineage>
</organism>
<dbReference type="EMBL" id="CP119956">
    <property type="protein sequence ID" value="WFC97065.1"/>
    <property type="molecule type" value="Genomic_DNA"/>
</dbReference>
<gene>
    <name evidence="3" type="ORF">MBRA1_003730</name>
</gene>